<evidence type="ECO:0000313" key="4">
    <source>
        <dbReference type="Proteomes" id="UP000193411"/>
    </source>
</evidence>
<dbReference type="Pfam" id="PF00240">
    <property type="entry name" value="ubiquitin"/>
    <property type="match status" value="1"/>
</dbReference>
<protein>
    <submittedName>
        <fullName evidence="3">Ubiquitin-related domain-containing protein</fullName>
    </submittedName>
</protein>
<proteinExistence type="predicted"/>
<comment type="caution">
    <text evidence="3">The sequence shown here is derived from an EMBL/GenBank/DDBJ whole genome shotgun (WGS) entry which is preliminary data.</text>
</comment>
<dbReference type="PRINTS" id="PR00348">
    <property type="entry name" value="UBIQUITIN"/>
</dbReference>
<evidence type="ECO:0000259" key="2">
    <source>
        <dbReference type="PROSITE" id="PS50053"/>
    </source>
</evidence>
<gene>
    <name evidence="3" type="ORF">BCR44DRAFT_42154</name>
</gene>
<dbReference type="SMART" id="SM00213">
    <property type="entry name" value="UBQ"/>
    <property type="match status" value="1"/>
</dbReference>
<accession>A0A1Y2HZ22</accession>
<dbReference type="PROSITE" id="PS00299">
    <property type="entry name" value="UBIQUITIN_1"/>
    <property type="match status" value="1"/>
</dbReference>
<dbReference type="EMBL" id="MCFL01000004">
    <property type="protein sequence ID" value="ORZ39875.1"/>
    <property type="molecule type" value="Genomic_DNA"/>
</dbReference>
<dbReference type="Proteomes" id="UP000193411">
    <property type="component" value="Unassembled WGS sequence"/>
</dbReference>
<dbReference type="OrthoDB" id="428577at2759"/>
<evidence type="ECO:0000256" key="1">
    <source>
        <dbReference type="SAM" id="MobiDB-lite"/>
    </source>
</evidence>
<feature type="domain" description="Ubiquitin-like" evidence="2">
    <location>
        <begin position="130"/>
        <end position="205"/>
    </location>
</feature>
<dbReference type="Gene3D" id="3.10.20.90">
    <property type="entry name" value="Phosphatidylinositol 3-kinase Catalytic Subunit, Chain A, domain 1"/>
    <property type="match status" value="1"/>
</dbReference>
<dbReference type="PROSITE" id="PS50053">
    <property type="entry name" value="UBIQUITIN_2"/>
    <property type="match status" value="1"/>
</dbReference>
<evidence type="ECO:0000313" key="3">
    <source>
        <dbReference type="EMBL" id="ORZ39875.1"/>
    </source>
</evidence>
<keyword evidence="4" id="KW-1185">Reference proteome</keyword>
<dbReference type="SUPFAM" id="SSF54236">
    <property type="entry name" value="Ubiquitin-like"/>
    <property type="match status" value="1"/>
</dbReference>
<sequence length="205" mass="23308">MPPQDQQLNYLFYQLDLSAVCRRFHSIRSRSLCSHAVNRIEVEYRKLLVLKFVHGDLAICSAQARRLLNSADCYKSRFGVDPPTDVWGKNEEASSESEDEDEETTAVDQDSESPQHAVDVVHRAGGEPFLIVFVQIETGKIIEVRLTQDVSVGYLKGTIQDLEGLPADQQRLIFTGKQLEDGRYLMSDYGVRTRNVLYLVMRLRG</sequence>
<dbReference type="InterPro" id="IPR000626">
    <property type="entry name" value="Ubiquitin-like_dom"/>
</dbReference>
<dbReference type="InterPro" id="IPR019956">
    <property type="entry name" value="Ubiquitin_dom"/>
</dbReference>
<name>A0A1Y2HZ22_9FUNG</name>
<dbReference type="InterPro" id="IPR019954">
    <property type="entry name" value="Ubiquitin_CS"/>
</dbReference>
<dbReference type="AlphaFoldDB" id="A0A1Y2HZ22"/>
<dbReference type="InterPro" id="IPR029071">
    <property type="entry name" value="Ubiquitin-like_domsf"/>
</dbReference>
<reference evidence="3 4" key="1">
    <citation type="submission" date="2016-07" db="EMBL/GenBank/DDBJ databases">
        <title>Pervasive Adenine N6-methylation of Active Genes in Fungi.</title>
        <authorList>
            <consortium name="DOE Joint Genome Institute"/>
            <person name="Mondo S.J."/>
            <person name="Dannebaum R.O."/>
            <person name="Kuo R.C."/>
            <person name="Labutti K."/>
            <person name="Haridas S."/>
            <person name="Kuo A."/>
            <person name="Salamov A."/>
            <person name="Ahrendt S.R."/>
            <person name="Lipzen A."/>
            <person name="Sullivan W."/>
            <person name="Andreopoulos W.B."/>
            <person name="Clum A."/>
            <person name="Lindquist E."/>
            <person name="Daum C."/>
            <person name="Ramamoorthy G.K."/>
            <person name="Gryganskyi A."/>
            <person name="Culley D."/>
            <person name="Magnuson J.K."/>
            <person name="James T.Y."/>
            <person name="O'Malley M.A."/>
            <person name="Stajich J.E."/>
            <person name="Spatafora J.W."/>
            <person name="Visel A."/>
            <person name="Grigoriev I.V."/>
        </authorList>
    </citation>
    <scope>NUCLEOTIDE SEQUENCE [LARGE SCALE GENOMIC DNA]</scope>
    <source>
        <strain evidence="3 4">PL171</strain>
    </source>
</reference>
<feature type="non-terminal residue" evidence="3">
    <location>
        <position position="205"/>
    </location>
</feature>
<feature type="compositionally biased region" description="Acidic residues" evidence="1">
    <location>
        <begin position="93"/>
        <end position="111"/>
    </location>
</feature>
<dbReference type="STRING" id="765915.A0A1Y2HZ22"/>
<dbReference type="PANTHER" id="PTHR10666">
    <property type="entry name" value="UBIQUITIN"/>
    <property type="match status" value="1"/>
</dbReference>
<feature type="region of interest" description="Disordered" evidence="1">
    <location>
        <begin position="85"/>
        <end position="115"/>
    </location>
</feature>
<dbReference type="InterPro" id="IPR050158">
    <property type="entry name" value="Ubiquitin_ubiquitin-like"/>
</dbReference>
<organism evidence="3 4">
    <name type="scientific">Catenaria anguillulae PL171</name>
    <dbReference type="NCBI Taxonomy" id="765915"/>
    <lineage>
        <taxon>Eukaryota</taxon>
        <taxon>Fungi</taxon>
        <taxon>Fungi incertae sedis</taxon>
        <taxon>Blastocladiomycota</taxon>
        <taxon>Blastocladiomycetes</taxon>
        <taxon>Blastocladiales</taxon>
        <taxon>Catenariaceae</taxon>
        <taxon>Catenaria</taxon>
    </lineage>
</organism>